<dbReference type="EMBL" id="MT142875">
    <property type="protein sequence ID" value="QJA89882.1"/>
    <property type="molecule type" value="Genomic_DNA"/>
</dbReference>
<gene>
    <name evidence="2" type="ORF">MM415A03117_0008</name>
    <name evidence="3" type="ORF">MM415B02485_0009</name>
    <name evidence="1" type="ORF">TM448A01785_0016</name>
    <name evidence="4" type="ORF">TM448B03494_0006</name>
</gene>
<dbReference type="EMBL" id="MT144198">
    <property type="protein sequence ID" value="QJA50490.1"/>
    <property type="molecule type" value="Genomic_DNA"/>
</dbReference>
<dbReference type="EMBL" id="MT141887">
    <property type="protein sequence ID" value="QJA71630.1"/>
    <property type="molecule type" value="Genomic_DNA"/>
</dbReference>
<reference evidence="1" key="1">
    <citation type="submission" date="2020-03" db="EMBL/GenBank/DDBJ databases">
        <title>The deep terrestrial virosphere.</title>
        <authorList>
            <person name="Holmfeldt K."/>
            <person name="Nilsson E."/>
            <person name="Simone D."/>
            <person name="Lopez-Fernandez M."/>
            <person name="Wu X."/>
            <person name="de Brujin I."/>
            <person name="Lundin D."/>
            <person name="Andersson A."/>
            <person name="Bertilsson S."/>
            <person name="Dopson M."/>
        </authorList>
    </citation>
    <scope>NUCLEOTIDE SEQUENCE</scope>
    <source>
        <strain evidence="2">MM415A03117</strain>
        <strain evidence="3">MM415B02485</strain>
        <strain evidence="1">TM448A01785</strain>
        <strain evidence="4">TM448B03494</strain>
    </source>
</reference>
<accession>A0A6H1ZTG2</accession>
<evidence type="ECO:0000313" key="2">
    <source>
        <dbReference type="EMBL" id="QJA71630.1"/>
    </source>
</evidence>
<dbReference type="AlphaFoldDB" id="A0A6H1ZTG2"/>
<organism evidence="1">
    <name type="scientific">viral metagenome</name>
    <dbReference type="NCBI Taxonomy" id="1070528"/>
    <lineage>
        <taxon>unclassified sequences</taxon>
        <taxon>metagenomes</taxon>
        <taxon>organismal metagenomes</taxon>
    </lineage>
</organism>
<protein>
    <submittedName>
        <fullName evidence="1">Uncharacterized protein</fullName>
    </submittedName>
</protein>
<sequence length="60" mass="6902">MEDKSRIEKNKIILKNAFRCIEDDLAENYCGTIQIKININTGGITEVFKTRTDRITGIKK</sequence>
<evidence type="ECO:0000313" key="3">
    <source>
        <dbReference type="EMBL" id="QJA89882.1"/>
    </source>
</evidence>
<name>A0A6H1ZTG2_9ZZZZ</name>
<dbReference type="EMBL" id="MT145019">
    <property type="protein sequence ID" value="QJI02650.1"/>
    <property type="molecule type" value="Genomic_DNA"/>
</dbReference>
<evidence type="ECO:0000313" key="4">
    <source>
        <dbReference type="EMBL" id="QJI02650.1"/>
    </source>
</evidence>
<evidence type="ECO:0000313" key="1">
    <source>
        <dbReference type="EMBL" id="QJA50490.1"/>
    </source>
</evidence>
<proteinExistence type="predicted"/>